<keyword evidence="4" id="KW-1185">Reference proteome</keyword>
<dbReference type="InterPro" id="IPR036938">
    <property type="entry name" value="PAP2/HPO_sf"/>
</dbReference>
<dbReference type="AlphaFoldDB" id="A0A4R7BW20"/>
<feature type="transmembrane region" description="Helical" evidence="1">
    <location>
        <begin position="96"/>
        <end position="115"/>
    </location>
</feature>
<evidence type="ECO:0000256" key="1">
    <source>
        <dbReference type="SAM" id="Phobius"/>
    </source>
</evidence>
<dbReference type="EMBL" id="SNZR01000014">
    <property type="protein sequence ID" value="TDR89302.1"/>
    <property type="molecule type" value="Genomic_DNA"/>
</dbReference>
<dbReference type="SMART" id="SM00014">
    <property type="entry name" value="acidPPc"/>
    <property type="match status" value="1"/>
</dbReference>
<evidence type="ECO:0000313" key="3">
    <source>
        <dbReference type="EMBL" id="TDR89302.1"/>
    </source>
</evidence>
<protein>
    <submittedName>
        <fullName evidence="3">PAP2 superfamily protein</fullName>
    </submittedName>
</protein>
<organism evidence="3 4">
    <name type="scientific">Enterovirga rhinocerotis</name>
    <dbReference type="NCBI Taxonomy" id="1339210"/>
    <lineage>
        <taxon>Bacteria</taxon>
        <taxon>Pseudomonadati</taxon>
        <taxon>Pseudomonadota</taxon>
        <taxon>Alphaproteobacteria</taxon>
        <taxon>Hyphomicrobiales</taxon>
        <taxon>Methylobacteriaceae</taxon>
        <taxon>Enterovirga</taxon>
    </lineage>
</organism>
<feature type="transmembrane region" description="Helical" evidence="1">
    <location>
        <begin position="152"/>
        <end position="170"/>
    </location>
</feature>
<feature type="domain" description="Phosphatidic acid phosphatase type 2/haloperoxidase" evidence="2">
    <location>
        <begin position="34"/>
        <end position="142"/>
    </location>
</feature>
<keyword evidence="1" id="KW-1133">Transmembrane helix</keyword>
<keyword evidence="1" id="KW-0812">Transmembrane</keyword>
<feature type="transmembrane region" description="Helical" evidence="1">
    <location>
        <begin position="12"/>
        <end position="28"/>
    </location>
</feature>
<accession>A0A4R7BW20</accession>
<reference evidence="3 4" key="1">
    <citation type="submission" date="2019-03" db="EMBL/GenBank/DDBJ databases">
        <title>Genomic Encyclopedia of Type Strains, Phase IV (KMG-IV): sequencing the most valuable type-strain genomes for metagenomic binning, comparative biology and taxonomic classification.</title>
        <authorList>
            <person name="Goeker M."/>
        </authorList>
    </citation>
    <scope>NUCLEOTIDE SEQUENCE [LARGE SCALE GENOMIC DNA]</scope>
    <source>
        <strain evidence="3 4">DSM 25903</strain>
    </source>
</reference>
<dbReference type="InterPro" id="IPR000326">
    <property type="entry name" value="PAP2/HPO"/>
</dbReference>
<gene>
    <name evidence="3" type="ORF">EV668_3792</name>
</gene>
<evidence type="ECO:0000313" key="4">
    <source>
        <dbReference type="Proteomes" id="UP000295122"/>
    </source>
</evidence>
<proteinExistence type="predicted"/>
<evidence type="ECO:0000259" key="2">
    <source>
        <dbReference type="SMART" id="SM00014"/>
    </source>
</evidence>
<feature type="transmembrane region" description="Helical" evidence="1">
    <location>
        <begin position="34"/>
        <end position="56"/>
    </location>
</feature>
<sequence>MISPLVSAMADSALLLPASALLFLYLAVLREWRLALAFALCLAAAGGATVALKLVFHACGHAIANARVVSPSGHVAFATFFYGALALLLTADRPLLLRRLAQIGVLLLALAVAISRVRLGAHTRSEVVIGFMVGGGALALFAVLHARLGKPAISWIPIAAGFAVAVILLGGDHFSLEHRIAATARKLSSTLDICEAPAGWRGGGIFPGLSDPS</sequence>
<dbReference type="Proteomes" id="UP000295122">
    <property type="component" value="Unassembled WGS sequence"/>
</dbReference>
<comment type="caution">
    <text evidence="3">The sequence shown here is derived from an EMBL/GenBank/DDBJ whole genome shotgun (WGS) entry which is preliminary data.</text>
</comment>
<feature type="transmembrane region" description="Helical" evidence="1">
    <location>
        <begin position="68"/>
        <end position="90"/>
    </location>
</feature>
<name>A0A4R7BW20_9HYPH</name>
<dbReference type="OrthoDB" id="7303474at2"/>
<dbReference type="Pfam" id="PF01569">
    <property type="entry name" value="PAP2"/>
    <property type="match status" value="1"/>
</dbReference>
<dbReference type="RefSeq" id="WP_133772918.1">
    <property type="nucleotide sequence ID" value="NZ_SNZR01000014.1"/>
</dbReference>
<dbReference type="Gene3D" id="1.20.144.10">
    <property type="entry name" value="Phosphatidic acid phosphatase type 2/haloperoxidase"/>
    <property type="match status" value="1"/>
</dbReference>
<keyword evidence="1" id="KW-0472">Membrane</keyword>
<dbReference type="SUPFAM" id="SSF48317">
    <property type="entry name" value="Acid phosphatase/Vanadium-dependent haloperoxidase"/>
    <property type="match status" value="1"/>
</dbReference>
<feature type="transmembrane region" description="Helical" evidence="1">
    <location>
        <begin position="127"/>
        <end position="146"/>
    </location>
</feature>